<reference evidence="2 3" key="1">
    <citation type="submission" date="2024-04" db="EMBL/GenBank/DDBJ databases">
        <title>Phylogenomic analyses of a clade within the roseobacter group suggest taxonomic reassignments of species of the genera Aestuariivita, Citreicella, Loktanella, Nautella, Pelagibaca, Ruegeria, Thalassobius, Thiobacimonas and Tropicibacter, and the proposal o.</title>
        <authorList>
            <person name="Jeon C.O."/>
        </authorList>
    </citation>
    <scope>NUCLEOTIDE SEQUENCE [LARGE SCALE GENOMIC DNA]</scope>
    <source>
        <strain evidence="2 3">G8-12</strain>
    </source>
</reference>
<dbReference type="Proteomes" id="UP001451782">
    <property type="component" value="Chromosome"/>
</dbReference>
<gene>
    <name evidence="2" type="ORF">AABB28_15505</name>
</gene>
<keyword evidence="1" id="KW-0812">Transmembrane</keyword>
<evidence type="ECO:0000313" key="2">
    <source>
        <dbReference type="EMBL" id="WZU63244.1"/>
    </source>
</evidence>
<dbReference type="KEGG" id="yag:AABB28_15505"/>
<dbReference type="RefSeq" id="WP_342069640.1">
    <property type="nucleotide sequence ID" value="NZ_CP151762.1"/>
</dbReference>
<feature type="transmembrane region" description="Helical" evidence="1">
    <location>
        <begin position="15"/>
        <end position="36"/>
    </location>
</feature>
<dbReference type="EMBL" id="CP151762">
    <property type="protein sequence ID" value="WZU63244.1"/>
    <property type="molecule type" value="Genomic_DNA"/>
</dbReference>
<protein>
    <submittedName>
        <fullName evidence="2">Uncharacterized protein</fullName>
    </submittedName>
</protein>
<feature type="transmembrane region" description="Helical" evidence="1">
    <location>
        <begin position="42"/>
        <end position="63"/>
    </location>
</feature>
<keyword evidence="3" id="KW-1185">Reference proteome</keyword>
<keyword evidence="1" id="KW-0472">Membrane</keyword>
<organism evidence="2 3">
    <name type="scientific">Yoonia algicola</name>
    <dbReference type="NCBI Taxonomy" id="3137368"/>
    <lineage>
        <taxon>Bacteria</taxon>
        <taxon>Pseudomonadati</taxon>
        <taxon>Pseudomonadota</taxon>
        <taxon>Alphaproteobacteria</taxon>
        <taxon>Rhodobacterales</taxon>
        <taxon>Paracoccaceae</taxon>
        <taxon>Yoonia</taxon>
    </lineage>
</organism>
<dbReference type="AlphaFoldDB" id="A0AAN0M154"/>
<evidence type="ECO:0000313" key="3">
    <source>
        <dbReference type="Proteomes" id="UP001451782"/>
    </source>
</evidence>
<evidence type="ECO:0000256" key="1">
    <source>
        <dbReference type="SAM" id="Phobius"/>
    </source>
</evidence>
<accession>A0AAN0M154</accession>
<proteinExistence type="predicted"/>
<keyword evidence="1" id="KW-1133">Transmembrane helix</keyword>
<sequence>METEARDRPSRKEPLMFIVYIILGIASGIIAAAVALLSGAGVLLAILAYILGGMTGFVAGVLWSNAPQQNKSEEHAAAQRS</sequence>
<name>A0AAN0M154_9RHOB</name>